<accession>X0WA87</accession>
<dbReference type="PANTHER" id="PTHR38590:SF1">
    <property type="entry name" value="BLL0828 PROTEIN"/>
    <property type="match status" value="1"/>
</dbReference>
<organism evidence="2">
    <name type="scientific">marine sediment metagenome</name>
    <dbReference type="NCBI Taxonomy" id="412755"/>
    <lineage>
        <taxon>unclassified sequences</taxon>
        <taxon>metagenomes</taxon>
        <taxon>ecological metagenomes</taxon>
    </lineage>
</organism>
<dbReference type="AlphaFoldDB" id="X0WA87"/>
<dbReference type="EMBL" id="BARS01039660">
    <property type="protein sequence ID" value="GAG21473.1"/>
    <property type="molecule type" value="Genomic_DNA"/>
</dbReference>
<protein>
    <recommendedName>
        <fullName evidence="1">DUF559 domain-containing protein</fullName>
    </recommendedName>
</protein>
<feature type="non-terminal residue" evidence="2">
    <location>
        <position position="1"/>
    </location>
</feature>
<dbReference type="PANTHER" id="PTHR38590">
    <property type="entry name" value="BLL0828 PROTEIN"/>
    <property type="match status" value="1"/>
</dbReference>
<dbReference type="InterPro" id="IPR047216">
    <property type="entry name" value="Endonuclease_DUF559_bact"/>
</dbReference>
<proteinExistence type="predicted"/>
<dbReference type="Gene3D" id="3.40.960.10">
    <property type="entry name" value="VSR Endonuclease"/>
    <property type="match status" value="1"/>
</dbReference>
<dbReference type="InterPro" id="IPR007569">
    <property type="entry name" value="DUF559"/>
</dbReference>
<dbReference type="SUPFAM" id="SSF52980">
    <property type="entry name" value="Restriction endonuclease-like"/>
    <property type="match status" value="1"/>
</dbReference>
<name>X0WA87_9ZZZZ</name>
<feature type="domain" description="DUF559" evidence="1">
    <location>
        <begin position="48"/>
        <end position="156"/>
    </location>
</feature>
<gene>
    <name evidence="2" type="ORF">S01H1_60546</name>
</gene>
<sequence>DVPLPINPQWKRDYAGTVRRVIRDGVDRPLAKLFAHVAREFDATAEGIERARSATEAFLFARLQSLPETANRFKLNINLTIPFDGWGNMEVDLLDSKARLVIELDGGQHFRDKDAYRRDRRKDALLQQHGYFVLRFLVEDVGTKLDNVLDTILRVLAMRDRTHDT</sequence>
<dbReference type="Pfam" id="PF04480">
    <property type="entry name" value="DUF559"/>
    <property type="match status" value="1"/>
</dbReference>
<dbReference type="InterPro" id="IPR011335">
    <property type="entry name" value="Restrct_endonuc-II-like"/>
</dbReference>
<comment type="caution">
    <text evidence="2">The sequence shown here is derived from an EMBL/GenBank/DDBJ whole genome shotgun (WGS) entry which is preliminary data.</text>
</comment>
<evidence type="ECO:0000259" key="1">
    <source>
        <dbReference type="Pfam" id="PF04480"/>
    </source>
</evidence>
<evidence type="ECO:0000313" key="2">
    <source>
        <dbReference type="EMBL" id="GAG21473.1"/>
    </source>
</evidence>
<reference evidence="2" key="1">
    <citation type="journal article" date="2014" name="Front. Microbiol.">
        <title>High frequency of phylogenetically diverse reductive dehalogenase-homologous genes in deep subseafloor sedimentary metagenomes.</title>
        <authorList>
            <person name="Kawai M."/>
            <person name="Futagami T."/>
            <person name="Toyoda A."/>
            <person name="Takaki Y."/>
            <person name="Nishi S."/>
            <person name="Hori S."/>
            <person name="Arai W."/>
            <person name="Tsubouchi T."/>
            <person name="Morono Y."/>
            <person name="Uchiyama I."/>
            <person name="Ito T."/>
            <person name="Fujiyama A."/>
            <person name="Inagaki F."/>
            <person name="Takami H."/>
        </authorList>
    </citation>
    <scope>NUCLEOTIDE SEQUENCE</scope>
    <source>
        <strain evidence="2">Expedition CK06-06</strain>
    </source>
</reference>